<feature type="transmembrane region" description="Helical" evidence="8">
    <location>
        <begin position="478"/>
        <end position="498"/>
    </location>
</feature>
<feature type="region of interest" description="Disordered" evidence="7">
    <location>
        <begin position="564"/>
        <end position="587"/>
    </location>
</feature>
<dbReference type="PIRSF" id="PIRSF002450">
    <property type="entry name" value="K+_transpter_TRK"/>
    <property type="match status" value="1"/>
</dbReference>
<gene>
    <name evidence="9" type="primary">TRK1_1</name>
    <name evidence="9" type="ORF">MPDQ_000413</name>
</gene>
<evidence type="ECO:0000256" key="8">
    <source>
        <dbReference type="SAM" id="Phobius"/>
    </source>
</evidence>
<dbReference type="InterPro" id="IPR051143">
    <property type="entry name" value="TrkH_K-transport"/>
</dbReference>
<evidence type="ECO:0000313" key="10">
    <source>
        <dbReference type="Proteomes" id="UP000319663"/>
    </source>
</evidence>
<dbReference type="InterPro" id="IPR003445">
    <property type="entry name" value="Cat_transpt"/>
</dbReference>
<organism evidence="9 10">
    <name type="scientific">Monascus purpureus</name>
    <name type="common">Red mold</name>
    <name type="synonym">Monascus anka</name>
    <dbReference type="NCBI Taxonomy" id="5098"/>
    <lineage>
        <taxon>Eukaryota</taxon>
        <taxon>Fungi</taxon>
        <taxon>Dikarya</taxon>
        <taxon>Ascomycota</taxon>
        <taxon>Pezizomycotina</taxon>
        <taxon>Eurotiomycetes</taxon>
        <taxon>Eurotiomycetidae</taxon>
        <taxon>Eurotiales</taxon>
        <taxon>Aspergillaceae</taxon>
        <taxon>Monascus</taxon>
    </lineage>
</organism>
<dbReference type="Proteomes" id="UP000319663">
    <property type="component" value="Unassembled WGS sequence"/>
</dbReference>
<comment type="caution">
    <text evidence="9">The sequence shown here is derived from an EMBL/GenBank/DDBJ whole genome shotgun (WGS) entry which is preliminary data.</text>
</comment>
<dbReference type="GO" id="GO:0140107">
    <property type="term" value="F:high-affinity potassium ion transmembrane transporter activity"/>
    <property type="evidence" value="ECO:0007669"/>
    <property type="project" value="TreeGrafter"/>
</dbReference>
<reference evidence="9 10" key="1">
    <citation type="submission" date="2019-06" db="EMBL/GenBank/DDBJ databases">
        <title>Wine fermentation using esterase from Monascus purpureus.</title>
        <authorList>
            <person name="Geng C."/>
            <person name="Zhang Y."/>
        </authorList>
    </citation>
    <scope>NUCLEOTIDE SEQUENCE [LARGE SCALE GENOMIC DNA]</scope>
    <source>
        <strain evidence="9">HQ1</strain>
    </source>
</reference>
<feature type="transmembrane region" description="Helical" evidence="8">
    <location>
        <begin position="532"/>
        <end position="552"/>
    </location>
</feature>
<dbReference type="GO" id="GO:1990573">
    <property type="term" value="P:potassium ion import across plasma membrane"/>
    <property type="evidence" value="ECO:0007669"/>
    <property type="project" value="TreeGrafter"/>
</dbReference>
<keyword evidence="10" id="KW-1185">Reference proteome</keyword>
<dbReference type="EMBL" id="VIFY01000106">
    <property type="protein sequence ID" value="TQB70498.1"/>
    <property type="molecule type" value="Genomic_DNA"/>
</dbReference>
<keyword evidence="2" id="KW-0813">Transport</keyword>
<feature type="transmembrane region" description="Helical" evidence="8">
    <location>
        <begin position="29"/>
        <end position="47"/>
    </location>
</feature>
<dbReference type="AlphaFoldDB" id="A0A507QPW4"/>
<dbReference type="STRING" id="5098.A0A507QPW4"/>
<dbReference type="GO" id="GO:0030007">
    <property type="term" value="P:intracellular potassium ion homeostasis"/>
    <property type="evidence" value="ECO:0007669"/>
    <property type="project" value="InterPro"/>
</dbReference>
<dbReference type="InterPro" id="IPR015958">
    <property type="entry name" value="Trk1_fungi"/>
</dbReference>
<dbReference type="Pfam" id="PF02386">
    <property type="entry name" value="TrkH"/>
    <property type="match status" value="1"/>
</dbReference>
<evidence type="ECO:0000313" key="9">
    <source>
        <dbReference type="EMBL" id="TQB70498.1"/>
    </source>
</evidence>
<feature type="transmembrane region" description="Helical" evidence="8">
    <location>
        <begin position="416"/>
        <end position="443"/>
    </location>
</feature>
<dbReference type="PANTHER" id="PTHR31064:SF30">
    <property type="entry name" value="HIGH-AFFINITY POTASSIUM TRANSPORT PROTEIN-RELATED"/>
    <property type="match status" value="1"/>
</dbReference>
<name>A0A507QPW4_MONPU</name>
<feature type="region of interest" description="Disordered" evidence="7">
    <location>
        <begin position="218"/>
        <end position="263"/>
    </location>
</feature>
<feature type="transmembrane region" description="Helical" evidence="8">
    <location>
        <begin position="82"/>
        <end position="102"/>
    </location>
</feature>
<dbReference type="GO" id="GO:0005886">
    <property type="term" value="C:plasma membrane"/>
    <property type="evidence" value="ECO:0007669"/>
    <property type="project" value="InterPro"/>
</dbReference>
<accession>A0A507QPW4</accession>
<keyword evidence="3 8" id="KW-0812">Transmembrane</keyword>
<proteinExistence type="predicted"/>
<evidence type="ECO:0000256" key="5">
    <source>
        <dbReference type="ARBA" id="ARBA00023065"/>
    </source>
</evidence>
<dbReference type="PANTHER" id="PTHR31064">
    <property type="entry name" value="POTASSIUM TRANSPORT PROTEIN DDB_G0292412-RELATED"/>
    <property type="match status" value="1"/>
</dbReference>
<keyword evidence="5" id="KW-0406">Ion transport</keyword>
<feature type="compositionally biased region" description="Acidic residues" evidence="7">
    <location>
        <begin position="566"/>
        <end position="580"/>
    </location>
</feature>
<keyword evidence="6 8" id="KW-0472">Membrane</keyword>
<evidence type="ECO:0000256" key="6">
    <source>
        <dbReference type="ARBA" id="ARBA00023136"/>
    </source>
</evidence>
<evidence type="ECO:0000256" key="2">
    <source>
        <dbReference type="ARBA" id="ARBA00022448"/>
    </source>
</evidence>
<evidence type="ECO:0000256" key="7">
    <source>
        <dbReference type="SAM" id="MobiDB-lite"/>
    </source>
</evidence>
<evidence type="ECO:0000256" key="4">
    <source>
        <dbReference type="ARBA" id="ARBA00022989"/>
    </source>
</evidence>
<evidence type="ECO:0000256" key="1">
    <source>
        <dbReference type="ARBA" id="ARBA00004141"/>
    </source>
</evidence>
<evidence type="ECO:0000256" key="3">
    <source>
        <dbReference type="ARBA" id="ARBA00022692"/>
    </source>
</evidence>
<feature type="transmembrane region" description="Helical" evidence="8">
    <location>
        <begin position="344"/>
        <end position="365"/>
    </location>
</feature>
<comment type="subcellular location">
    <subcellularLocation>
        <location evidence="1">Membrane</location>
        <topology evidence="1">Multi-pass membrane protein</topology>
    </subcellularLocation>
</comment>
<sequence>MPVSYPNRFLECTFSVGSKLRLNFVRAHYVYIIFCTFLASCMIYPWSGLDYIDCLLFAAGSATQSGISPLDLSRLRAFQQGILWLIVLVTNPIFVHSLLVLARLYHFQKRFRSVSDEEKAKRQLYTRRAPALQKRPKSYGTMTTAVVDRFESSREGSISCKRAEMVQLSETSSGMREIQKMLYSPGGNSLDDDQISTSSSDLARFIAPALNFSVPLQRCGSEEVKPEPPYTDNEGKREGQEEQPLLAGLADSRRRNEAGPLNRTTLAFDLPSEPFTKSGEHERGNSLLASDDVEASGDCLLQEPCFYSDLPPLMLHSTFVSYSDWNETKKDRIGGIEYRALKTLLFILAGFLVTFHVIGFLVLITWLHRNPEYESIIHDAGANRYWWAIFTTGSAFHNVGYTLTPGSMVSFEGATLPLLTMSFLVVVGNTGFPCMLRFTIWLLSKMSHWRSPLWEELQFLLDHPRRCFTMLFPRDETWRLAFVLLALNVVDLIVMLVLGNNQLPGFIAGMFQVISTRTAGFTVTPVSQLQPAIQVSFVVMMYISAFPTTMTMRKTNIYEEKSLGIYDDDDDDDEEEEEEEGHNKNKNDNDLQRLLEEQLCFDVWYIVLGLFLITLAEGRRIQTGHGNASKSGELLLHEEQFTLFAVLFEIVAAYGTVGLSVGDGGSGRSFSGGMRMWSKVVILAMQ</sequence>
<protein>
    <submittedName>
        <fullName evidence="9">Low affinity potassium transporter</fullName>
    </submittedName>
</protein>
<keyword evidence="4 8" id="KW-1133">Transmembrane helix</keyword>